<dbReference type="EMBL" id="CAKOGP040001869">
    <property type="protein sequence ID" value="CAJ1954662.1"/>
    <property type="molecule type" value="Genomic_DNA"/>
</dbReference>
<dbReference type="Proteomes" id="UP001295423">
    <property type="component" value="Unassembled WGS sequence"/>
</dbReference>
<gene>
    <name evidence="2" type="ORF">CYCCA115_LOCUS15253</name>
</gene>
<protein>
    <recommendedName>
        <fullName evidence="4">Fe2OG dioxygenase domain-containing protein</fullName>
    </recommendedName>
</protein>
<keyword evidence="3" id="KW-1185">Reference proteome</keyword>
<organism evidence="2 3">
    <name type="scientific">Cylindrotheca closterium</name>
    <dbReference type="NCBI Taxonomy" id="2856"/>
    <lineage>
        <taxon>Eukaryota</taxon>
        <taxon>Sar</taxon>
        <taxon>Stramenopiles</taxon>
        <taxon>Ochrophyta</taxon>
        <taxon>Bacillariophyta</taxon>
        <taxon>Bacillariophyceae</taxon>
        <taxon>Bacillariophycidae</taxon>
        <taxon>Bacillariales</taxon>
        <taxon>Bacillariaceae</taxon>
        <taxon>Cylindrotheca</taxon>
    </lineage>
</organism>
<evidence type="ECO:0000256" key="1">
    <source>
        <dbReference type="SAM" id="MobiDB-lite"/>
    </source>
</evidence>
<comment type="caution">
    <text evidence="2">The sequence shown here is derived from an EMBL/GenBank/DDBJ whole genome shotgun (WGS) entry which is preliminary data.</text>
</comment>
<accession>A0AAD2FWL0</accession>
<name>A0AAD2FWL0_9STRA</name>
<proteinExistence type="predicted"/>
<evidence type="ECO:0000313" key="3">
    <source>
        <dbReference type="Proteomes" id="UP001295423"/>
    </source>
</evidence>
<feature type="compositionally biased region" description="Acidic residues" evidence="1">
    <location>
        <begin position="360"/>
        <end position="380"/>
    </location>
</feature>
<dbReference type="AlphaFoldDB" id="A0AAD2FWL0"/>
<evidence type="ECO:0000313" key="2">
    <source>
        <dbReference type="EMBL" id="CAJ1954662.1"/>
    </source>
</evidence>
<dbReference type="Gene3D" id="2.60.120.620">
    <property type="entry name" value="q2cbj1_9rhob like domain"/>
    <property type="match status" value="1"/>
</dbReference>
<evidence type="ECO:0008006" key="4">
    <source>
        <dbReference type="Google" id="ProtNLM"/>
    </source>
</evidence>
<feature type="region of interest" description="Disordered" evidence="1">
    <location>
        <begin position="355"/>
        <end position="390"/>
    </location>
</feature>
<reference evidence="2" key="1">
    <citation type="submission" date="2023-08" db="EMBL/GenBank/DDBJ databases">
        <authorList>
            <person name="Audoor S."/>
            <person name="Bilcke G."/>
        </authorList>
    </citation>
    <scope>NUCLEOTIDE SEQUENCE</scope>
</reference>
<sequence>MGQSCSSCKSVQHGYEFKREDSPDPVMYDVMRKSLEVTTETIRKRNAIGQHHLLYKNLSKQSSPVAGSSPGSTMSAPASCPTRLVVRRGSMRNDEEGKHIYAIRYPEDIKDLFVSEQAMATTPTFGQEQCPPRRPMHAAIRPSAKKELPKIEGETFARENLQQNPVQKVVDWVTVSEEHSIFIADVGLIPEDCDQIVAATEHVCRGQYAAYTYAKQTLGCREYPTLVRACFPPVHTVVHAIGEKFNESRRLQLDDREPHMVKYDTTKKERQKLDMHTDKSEWTFLIALSNGCGVDYEGGGTYFECIDAVIHLQRGHALIFPGKLRHCGKKIIGGLRFLLVGFLVDKSTNKEKLANKENDEISADGEVDDAESRDDTDASVDQDNYSDTPMSKCIDLQC</sequence>